<sequence length="325" mass="36438">MKLFSMLMAASAIVLAAARPANQPRQRCTSPSKRIEWRQLTAADRQSYIKAVLCLKTKPSRMGLSTPLYDDFAHLHFKLSNYIHGGPPFLPWHRYFVHVHENALRECGYQGAGTYWDWTLDTAGLRHSPVMSAETGFGGNGSLNRTETSPAGRTLQCVDSGPFSHLRPEYLALDPKNMVNFNHCLWRDLPEVSEPQAFETMAASFGPANVAELQTAGNWTYYSGALEGGPHGTIHASLGGEMNPTTSPNEPLFFLHHAQIDRLWWLWQQQDPSRLSEYNGEASHFNETGSREVSLDDMLLMGGIEDDVTVREVMDVQGDRLCYTY</sequence>
<dbReference type="Gene3D" id="1.10.1280.10">
    <property type="entry name" value="Di-copper center containing domain from catechol oxidase"/>
    <property type="match status" value="1"/>
</dbReference>
<organism evidence="5 6">
    <name type="scientific">Achaetomium macrosporum</name>
    <dbReference type="NCBI Taxonomy" id="79813"/>
    <lineage>
        <taxon>Eukaryota</taxon>
        <taxon>Fungi</taxon>
        <taxon>Dikarya</taxon>
        <taxon>Ascomycota</taxon>
        <taxon>Pezizomycotina</taxon>
        <taxon>Sordariomycetes</taxon>
        <taxon>Sordariomycetidae</taxon>
        <taxon>Sordariales</taxon>
        <taxon>Chaetomiaceae</taxon>
        <taxon>Achaetomium</taxon>
    </lineage>
</organism>
<keyword evidence="2" id="KW-0186">Copper</keyword>
<evidence type="ECO:0000313" key="5">
    <source>
        <dbReference type="EMBL" id="KAK4233363.1"/>
    </source>
</evidence>
<feature type="signal peptide" evidence="3">
    <location>
        <begin position="1"/>
        <end position="18"/>
    </location>
</feature>
<dbReference type="GO" id="GO:0046872">
    <property type="term" value="F:metal ion binding"/>
    <property type="evidence" value="ECO:0007669"/>
    <property type="project" value="UniProtKB-KW"/>
</dbReference>
<name>A0AAN7C2K4_9PEZI</name>
<evidence type="ECO:0000256" key="2">
    <source>
        <dbReference type="ARBA" id="ARBA00023008"/>
    </source>
</evidence>
<proteinExistence type="predicted"/>
<dbReference type="PROSITE" id="PS00497">
    <property type="entry name" value="TYROSINASE_1"/>
    <property type="match status" value="1"/>
</dbReference>
<evidence type="ECO:0000256" key="3">
    <source>
        <dbReference type="SAM" id="SignalP"/>
    </source>
</evidence>
<reference evidence="5" key="2">
    <citation type="submission" date="2023-05" db="EMBL/GenBank/DDBJ databases">
        <authorList>
            <consortium name="Lawrence Berkeley National Laboratory"/>
            <person name="Steindorff A."/>
            <person name="Hensen N."/>
            <person name="Bonometti L."/>
            <person name="Westerberg I."/>
            <person name="Brannstrom I.O."/>
            <person name="Guillou S."/>
            <person name="Cros-Aarteil S."/>
            <person name="Calhoun S."/>
            <person name="Haridas S."/>
            <person name="Kuo A."/>
            <person name="Mondo S."/>
            <person name="Pangilinan J."/>
            <person name="Riley R."/>
            <person name="Labutti K."/>
            <person name="Andreopoulos B."/>
            <person name="Lipzen A."/>
            <person name="Chen C."/>
            <person name="Yanf M."/>
            <person name="Daum C."/>
            <person name="Ng V."/>
            <person name="Clum A."/>
            <person name="Ohm R."/>
            <person name="Martin F."/>
            <person name="Silar P."/>
            <person name="Natvig D."/>
            <person name="Lalanne C."/>
            <person name="Gautier V."/>
            <person name="Ament-Velasquez S.L."/>
            <person name="Kruys A."/>
            <person name="Hutchinson M.I."/>
            <person name="Powell A.J."/>
            <person name="Barry K."/>
            <person name="Miller A.N."/>
            <person name="Grigoriev I.V."/>
            <person name="Debuchy R."/>
            <person name="Gladieux P."/>
            <person name="Thoren M.H."/>
            <person name="Johannesson H."/>
        </authorList>
    </citation>
    <scope>NUCLEOTIDE SEQUENCE</scope>
    <source>
        <strain evidence="5">CBS 532.94</strain>
    </source>
</reference>
<dbReference type="GO" id="GO:0016491">
    <property type="term" value="F:oxidoreductase activity"/>
    <property type="evidence" value="ECO:0007669"/>
    <property type="project" value="InterPro"/>
</dbReference>
<keyword evidence="1" id="KW-0479">Metal-binding</keyword>
<comment type="caution">
    <text evidence="5">The sequence shown here is derived from an EMBL/GenBank/DDBJ whole genome shotgun (WGS) entry which is preliminary data.</text>
</comment>
<dbReference type="PANTHER" id="PTHR11474:SF126">
    <property type="entry name" value="TYROSINASE-LIKE PROTEIN TYR-1-RELATED"/>
    <property type="match status" value="1"/>
</dbReference>
<dbReference type="PRINTS" id="PR00092">
    <property type="entry name" value="TYROSINASE"/>
</dbReference>
<gene>
    <name evidence="5" type="ORF">C8A03DRAFT_38930</name>
</gene>
<dbReference type="PANTHER" id="PTHR11474">
    <property type="entry name" value="TYROSINASE FAMILY MEMBER"/>
    <property type="match status" value="1"/>
</dbReference>
<evidence type="ECO:0000313" key="6">
    <source>
        <dbReference type="Proteomes" id="UP001303760"/>
    </source>
</evidence>
<dbReference type="Pfam" id="PF00264">
    <property type="entry name" value="Tyrosinase"/>
    <property type="match status" value="1"/>
</dbReference>
<dbReference type="InterPro" id="IPR008922">
    <property type="entry name" value="Di-copper_centre_dom_sf"/>
</dbReference>
<dbReference type="AlphaFoldDB" id="A0AAN7C2K4"/>
<feature type="chain" id="PRO_5042956964" description="Tyrosinase copper-binding domain-containing protein" evidence="3">
    <location>
        <begin position="19"/>
        <end position="325"/>
    </location>
</feature>
<keyword evidence="6" id="KW-1185">Reference proteome</keyword>
<dbReference type="Proteomes" id="UP001303760">
    <property type="component" value="Unassembled WGS sequence"/>
</dbReference>
<keyword evidence="3" id="KW-0732">Signal</keyword>
<feature type="domain" description="Tyrosinase copper-binding" evidence="4">
    <location>
        <begin position="84"/>
        <end position="101"/>
    </location>
</feature>
<reference evidence="5" key="1">
    <citation type="journal article" date="2023" name="Mol. Phylogenet. Evol.">
        <title>Genome-scale phylogeny and comparative genomics of the fungal order Sordariales.</title>
        <authorList>
            <person name="Hensen N."/>
            <person name="Bonometti L."/>
            <person name="Westerberg I."/>
            <person name="Brannstrom I.O."/>
            <person name="Guillou S."/>
            <person name="Cros-Aarteil S."/>
            <person name="Calhoun S."/>
            <person name="Haridas S."/>
            <person name="Kuo A."/>
            <person name="Mondo S."/>
            <person name="Pangilinan J."/>
            <person name="Riley R."/>
            <person name="LaButti K."/>
            <person name="Andreopoulos B."/>
            <person name="Lipzen A."/>
            <person name="Chen C."/>
            <person name="Yan M."/>
            <person name="Daum C."/>
            <person name="Ng V."/>
            <person name="Clum A."/>
            <person name="Steindorff A."/>
            <person name="Ohm R.A."/>
            <person name="Martin F."/>
            <person name="Silar P."/>
            <person name="Natvig D.O."/>
            <person name="Lalanne C."/>
            <person name="Gautier V."/>
            <person name="Ament-Velasquez S.L."/>
            <person name="Kruys A."/>
            <person name="Hutchinson M.I."/>
            <person name="Powell A.J."/>
            <person name="Barry K."/>
            <person name="Miller A.N."/>
            <person name="Grigoriev I.V."/>
            <person name="Debuchy R."/>
            <person name="Gladieux P."/>
            <person name="Hiltunen Thoren M."/>
            <person name="Johannesson H."/>
        </authorList>
    </citation>
    <scope>NUCLEOTIDE SEQUENCE</scope>
    <source>
        <strain evidence="5">CBS 532.94</strain>
    </source>
</reference>
<protein>
    <recommendedName>
        <fullName evidence="4">Tyrosinase copper-binding domain-containing protein</fullName>
    </recommendedName>
</protein>
<dbReference type="SUPFAM" id="SSF48056">
    <property type="entry name" value="Di-copper centre-containing domain"/>
    <property type="match status" value="1"/>
</dbReference>
<dbReference type="InterPro" id="IPR002227">
    <property type="entry name" value="Tyrosinase_Cu-bd"/>
</dbReference>
<dbReference type="InterPro" id="IPR050316">
    <property type="entry name" value="Tyrosinase/Hemocyanin"/>
</dbReference>
<accession>A0AAN7C2K4</accession>
<evidence type="ECO:0000259" key="4">
    <source>
        <dbReference type="PROSITE" id="PS00497"/>
    </source>
</evidence>
<dbReference type="EMBL" id="MU860576">
    <property type="protein sequence ID" value="KAK4233363.1"/>
    <property type="molecule type" value="Genomic_DNA"/>
</dbReference>
<evidence type="ECO:0000256" key="1">
    <source>
        <dbReference type="ARBA" id="ARBA00022723"/>
    </source>
</evidence>